<reference evidence="3 4" key="1">
    <citation type="journal article" date="2015" name="Int. J. Syst. Evol. Microbiol.">
        <title>Sphingomonas hengshuiensis sp. nov., isolated from lake wetland.</title>
        <authorList>
            <person name="Wei S."/>
            <person name="Wang T."/>
            <person name="Liu H."/>
            <person name="Zhang C."/>
            <person name="Guo J."/>
            <person name="Wang Q."/>
            <person name="Liang K."/>
            <person name="Zhang Z."/>
        </authorList>
    </citation>
    <scope>NUCLEOTIDE SEQUENCE [LARGE SCALE GENOMIC DNA]</scope>
    <source>
        <strain evidence="3 4">WHSC-8</strain>
    </source>
</reference>
<gene>
    <name evidence="3" type="ORF">TS85_04210</name>
</gene>
<sequence>MSPLKALTMGSAAALALPIPHASAAPCTPTQSEASMSPAMPAILPLREQAVLRDRWLQQRFETVLPALMRENGIDMWILVAREYLEDPVMTTMLNATNLRARRRTILIFFDPGQGKPIERLVVSKHGMGDLYEPVWDMDKQPDQWARVRELVAARNPRKIALNTSSLTAFADGITHSQYTDLMAALTPAMRERIVPGYPLAIGWLETRTPQEMVRYAEAVRAAHAIIGEGFSAKVVKPGVTTNEDLVWWYRQRVNDLGFGSWFHPSVEVTRKGTPGVLREQAGVIQKGDMLRVDFGIVYLGFNTDTQHVAYVLRDGESDAPAGLRAGLLDSNCVQDAVTSEFRVGVTGNEVLNRARGKAIAQGLKPTIYSHPIGYHGHAAGSSIGLSEEQKFVPTGEYKLRPNIAWSIELKATRTVPEWGNQEVDFKSEEDAFFDGQTVRYIDGRQTRFHLIGAE</sequence>
<dbReference type="KEGG" id="sphi:TS85_04210"/>
<evidence type="ECO:0000259" key="2">
    <source>
        <dbReference type="Pfam" id="PF00557"/>
    </source>
</evidence>
<evidence type="ECO:0000313" key="3">
    <source>
        <dbReference type="EMBL" id="AJP71186.1"/>
    </source>
</evidence>
<keyword evidence="3" id="KW-0378">Hydrolase</keyword>
<evidence type="ECO:0000313" key="4">
    <source>
        <dbReference type="Proteomes" id="UP000032300"/>
    </source>
</evidence>
<dbReference type="EMBL" id="CP010836">
    <property type="protein sequence ID" value="AJP71186.1"/>
    <property type="molecule type" value="Genomic_DNA"/>
</dbReference>
<dbReference type="OrthoDB" id="9765815at2"/>
<feature type="domain" description="Peptidase M24" evidence="2">
    <location>
        <begin position="219"/>
        <end position="419"/>
    </location>
</feature>
<keyword evidence="4" id="KW-1185">Reference proteome</keyword>
<name>A0A7U4J6J9_9SPHN</name>
<dbReference type="GO" id="GO:0004177">
    <property type="term" value="F:aminopeptidase activity"/>
    <property type="evidence" value="ECO:0007669"/>
    <property type="project" value="UniProtKB-KW"/>
</dbReference>
<accession>A0A7U4J6J9</accession>
<dbReference type="Gene3D" id="3.90.230.10">
    <property type="entry name" value="Creatinase/methionine aminopeptidase superfamily"/>
    <property type="match status" value="1"/>
</dbReference>
<dbReference type="SUPFAM" id="SSF55920">
    <property type="entry name" value="Creatinase/aminopeptidase"/>
    <property type="match status" value="1"/>
</dbReference>
<feature type="chain" id="PRO_5030507472" evidence="1">
    <location>
        <begin position="25"/>
        <end position="455"/>
    </location>
</feature>
<evidence type="ECO:0000256" key="1">
    <source>
        <dbReference type="SAM" id="SignalP"/>
    </source>
</evidence>
<dbReference type="AlphaFoldDB" id="A0A7U4J6J9"/>
<dbReference type="InterPro" id="IPR036005">
    <property type="entry name" value="Creatinase/aminopeptidase-like"/>
</dbReference>
<dbReference type="Proteomes" id="UP000032300">
    <property type="component" value="Chromosome"/>
</dbReference>
<dbReference type="RefSeq" id="WP_044330606.1">
    <property type="nucleotide sequence ID" value="NZ_CP010836.1"/>
</dbReference>
<dbReference type="InterPro" id="IPR000994">
    <property type="entry name" value="Pept_M24"/>
</dbReference>
<keyword evidence="3" id="KW-0031">Aminopeptidase</keyword>
<reference evidence="3 4" key="2">
    <citation type="submission" date="2015-02" db="EMBL/GenBank/DDBJ databases">
        <title>The complete genome of Sphingomonas hengshuiensis sp. WHSC-8 isolated from soil of Hengshui Lake.</title>
        <authorList>
            <person name="Wei S."/>
            <person name="Guo J."/>
            <person name="Su C."/>
            <person name="Wu R."/>
            <person name="Zhang Z."/>
            <person name="Liang K."/>
            <person name="Li H."/>
            <person name="Wang T."/>
            <person name="Liu H."/>
            <person name="Zhang C."/>
            <person name="Li Z."/>
            <person name="Wang Q."/>
            <person name="Meng J."/>
        </authorList>
    </citation>
    <scope>NUCLEOTIDE SEQUENCE [LARGE SCALE GENOMIC DNA]</scope>
    <source>
        <strain evidence="3 4">WHSC-8</strain>
    </source>
</reference>
<protein>
    <submittedName>
        <fullName evidence="3">Xaa-Pro aminopeptidase</fullName>
    </submittedName>
</protein>
<dbReference type="Pfam" id="PF00557">
    <property type="entry name" value="Peptidase_M24"/>
    <property type="match status" value="1"/>
</dbReference>
<keyword evidence="3" id="KW-0645">Protease</keyword>
<keyword evidence="1" id="KW-0732">Signal</keyword>
<proteinExistence type="predicted"/>
<feature type="signal peptide" evidence="1">
    <location>
        <begin position="1"/>
        <end position="24"/>
    </location>
</feature>
<organism evidence="3 4">
    <name type="scientific">Sphingomonas hengshuiensis</name>
    <dbReference type="NCBI Taxonomy" id="1609977"/>
    <lineage>
        <taxon>Bacteria</taxon>
        <taxon>Pseudomonadati</taxon>
        <taxon>Pseudomonadota</taxon>
        <taxon>Alphaproteobacteria</taxon>
        <taxon>Sphingomonadales</taxon>
        <taxon>Sphingomonadaceae</taxon>
        <taxon>Sphingomonas</taxon>
    </lineage>
</organism>